<gene>
    <name evidence="1" type="ORF">KUCAC02_008007</name>
</gene>
<reference evidence="1" key="1">
    <citation type="submission" date="2022-05" db="EMBL/GenBank/DDBJ databases">
        <title>Chromosome-level genome of Chaenocephalus aceratus.</title>
        <authorList>
            <person name="Park H."/>
        </authorList>
    </citation>
    <scope>NUCLEOTIDE SEQUENCE</scope>
    <source>
        <strain evidence="1">KU_202001</strain>
    </source>
</reference>
<organism evidence="1 2">
    <name type="scientific">Chaenocephalus aceratus</name>
    <name type="common">Blackfin icefish</name>
    <name type="synonym">Chaenichthys aceratus</name>
    <dbReference type="NCBI Taxonomy" id="36190"/>
    <lineage>
        <taxon>Eukaryota</taxon>
        <taxon>Metazoa</taxon>
        <taxon>Chordata</taxon>
        <taxon>Craniata</taxon>
        <taxon>Vertebrata</taxon>
        <taxon>Euteleostomi</taxon>
        <taxon>Actinopterygii</taxon>
        <taxon>Neopterygii</taxon>
        <taxon>Teleostei</taxon>
        <taxon>Neoteleostei</taxon>
        <taxon>Acanthomorphata</taxon>
        <taxon>Eupercaria</taxon>
        <taxon>Perciformes</taxon>
        <taxon>Notothenioidei</taxon>
        <taxon>Channichthyidae</taxon>
        <taxon>Chaenocephalus</taxon>
    </lineage>
</organism>
<dbReference type="Proteomes" id="UP001057452">
    <property type="component" value="Chromosome 8"/>
</dbReference>
<proteinExistence type="predicted"/>
<evidence type="ECO:0000313" key="2">
    <source>
        <dbReference type="Proteomes" id="UP001057452"/>
    </source>
</evidence>
<comment type="caution">
    <text evidence="1">The sequence shown here is derived from an EMBL/GenBank/DDBJ whole genome shotgun (WGS) entry which is preliminary data.</text>
</comment>
<evidence type="ECO:0000313" key="1">
    <source>
        <dbReference type="EMBL" id="KAI4822456.1"/>
    </source>
</evidence>
<protein>
    <submittedName>
        <fullName evidence="1">Uncharacterized protein</fullName>
    </submittedName>
</protein>
<keyword evidence="2" id="KW-1185">Reference proteome</keyword>
<dbReference type="EMBL" id="CM043792">
    <property type="protein sequence ID" value="KAI4822456.1"/>
    <property type="molecule type" value="Genomic_DNA"/>
</dbReference>
<name>A0ACB9X794_CHAAC</name>
<sequence length="188" mass="20912">MNVLFRSCLLHSHRVPSGPPSPKAIIEKVRECYSKTWKKQEDNYRSLSSQLRSQCQGFDRAIITQANTPVGSNIVCRCGKQQDPRGDSRNVQHLHKGESISKEKNGTRVAVVGNSGILTNSSCGEIIDSAQFVIRCNLPSLGKGYEKHVGTKTDLVTSQPKHYAEEVWRSNGTHAVHLWRVYIATANP</sequence>
<accession>A0ACB9X794</accession>